<feature type="compositionally biased region" description="Polar residues" evidence="2">
    <location>
        <begin position="50"/>
        <end position="77"/>
    </location>
</feature>
<feature type="coiled-coil region" evidence="1">
    <location>
        <begin position="578"/>
        <end position="619"/>
    </location>
</feature>
<feature type="compositionally biased region" description="Acidic residues" evidence="2">
    <location>
        <begin position="367"/>
        <end position="378"/>
    </location>
</feature>
<feature type="region of interest" description="Disordered" evidence="2">
    <location>
        <begin position="1"/>
        <end position="479"/>
    </location>
</feature>
<feature type="compositionally biased region" description="Acidic residues" evidence="2">
    <location>
        <begin position="416"/>
        <end position="427"/>
    </location>
</feature>
<name>A0A517L0D7_9PEZI</name>
<evidence type="ECO:0000313" key="5">
    <source>
        <dbReference type="Proteomes" id="UP000316270"/>
    </source>
</evidence>
<feature type="compositionally biased region" description="Polar residues" evidence="2">
    <location>
        <begin position="351"/>
        <end position="363"/>
    </location>
</feature>
<dbReference type="STRING" id="50376.A0A517L0D7"/>
<feature type="compositionally biased region" description="Acidic residues" evidence="2">
    <location>
        <begin position="172"/>
        <end position="181"/>
    </location>
</feature>
<evidence type="ECO:0000259" key="3">
    <source>
        <dbReference type="Pfam" id="PF20994"/>
    </source>
</evidence>
<evidence type="ECO:0000256" key="2">
    <source>
        <dbReference type="SAM" id="MobiDB-lite"/>
    </source>
</evidence>
<evidence type="ECO:0000313" key="4">
    <source>
        <dbReference type="EMBL" id="QDS69089.1"/>
    </source>
</evidence>
<dbReference type="InterPro" id="IPR048743">
    <property type="entry name" value="AME1"/>
</dbReference>
<sequence>MAERQERRLMRQRGAGPRELKNAGFSFNFGAAPPLPARQSSRKTPRPSPAQASRKSPQSPLAQQPSTRKTPAGSGTNPAPDARIRENSASLAPSSGSGNNNGDRRTFKTPVTTGKRKRGRAQLDAVAETEQDELETTPEDIAASKSSSIRPSIEVPASAQKTPAARARDANEIEEPDELSPENDGSAIKNYLRQLETPTLLRRLSERRTRPSEGSIAGSPILSIEEDEVDEEDELSFGDSQTATNVAQSPHEKRGSSSGLAMATSATGGLNVSLTAPNDQSTRQEIFETPAGEPIVDPLPAIGDLEQNDEDELSPERGTQSSSLRRTGRKNRVVVEDDEEDELSPPKVTKSKQSGKTTRSSVVVSEENAEDNISEDELSPVRPTTRRQPEKAPIGSRNKPSKRRRVEEPPVQVHEDDAEGEASEIDELSPQQTRPVPKPKPQTPRHPLSKATANLPRKSKQPKKATDRAASPPRKKTKGDVIGITVYRRTESSNIAYKGLGSHPNPGITPVDVLAQVSSELADNHILAFQQQARTDNVSRKTKDRQVRAMRDFKSVLKNSLLAIRTKYLDAYVLGRQLRAANKRKRQLREELMGRRRERELLEVEMDRVRAKHEEMVEKGDREFELVQSLRDIEGAVRKGREKAREEGREDEGPHVGIEMAVGSAKDSLGLLGKVKEWNGVLESSAQLLEGRA</sequence>
<gene>
    <name evidence="4" type="ORF">FKW77_010111</name>
</gene>
<feature type="compositionally biased region" description="Polar residues" evidence="2">
    <location>
        <begin position="256"/>
        <end position="284"/>
    </location>
</feature>
<proteinExistence type="predicted"/>
<feature type="region of interest" description="Disordered" evidence="2">
    <location>
        <begin position="637"/>
        <end position="657"/>
    </location>
</feature>
<feature type="compositionally biased region" description="Basic and acidic residues" evidence="2">
    <location>
        <begin position="637"/>
        <end position="654"/>
    </location>
</feature>
<feature type="domain" description="Inner kinetochore subunit AME1" evidence="3">
    <location>
        <begin position="506"/>
        <end position="683"/>
    </location>
</feature>
<evidence type="ECO:0000256" key="1">
    <source>
        <dbReference type="SAM" id="Coils"/>
    </source>
</evidence>
<feature type="compositionally biased region" description="Polar residues" evidence="2">
    <location>
        <begin position="87"/>
        <end position="101"/>
    </location>
</feature>
<reference evidence="4 5" key="1">
    <citation type="submission" date="2019-07" db="EMBL/GenBank/DDBJ databases">
        <title>Finished genome of Venturia effusa.</title>
        <authorList>
            <person name="Young C.A."/>
            <person name="Cox M.P."/>
            <person name="Ganley A.R.D."/>
            <person name="David W.J."/>
        </authorList>
    </citation>
    <scope>NUCLEOTIDE SEQUENCE [LARGE SCALE GENOMIC DNA]</scope>
    <source>
        <strain evidence="5">albino</strain>
    </source>
</reference>
<dbReference type="EMBL" id="CP042186">
    <property type="protein sequence ID" value="QDS69089.1"/>
    <property type="molecule type" value="Genomic_DNA"/>
</dbReference>
<dbReference type="Proteomes" id="UP000316270">
    <property type="component" value="Chromosome 2"/>
</dbReference>
<feature type="compositionally biased region" description="Polar residues" evidence="2">
    <location>
        <begin position="238"/>
        <end position="248"/>
    </location>
</feature>
<keyword evidence="1" id="KW-0175">Coiled coil</keyword>
<feature type="compositionally biased region" description="Acidic residues" evidence="2">
    <location>
        <begin position="224"/>
        <end position="236"/>
    </location>
</feature>
<accession>A0A517L0D7</accession>
<dbReference type="AlphaFoldDB" id="A0A517L0D7"/>
<dbReference type="OrthoDB" id="5377952at2759"/>
<keyword evidence="5" id="KW-1185">Reference proteome</keyword>
<feature type="compositionally biased region" description="Acidic residues" evidence="2">
    <location>
        <begin position="127"/>
        <end position="138"/>
    </location>
</feature>
<protein>
    <recommendedName>
        <fullName evidence="3">Inner kinetochore subunit AME1 domain-containing protein</fullName>
    </recommendedName>
</protein>
<dbReference type="Pfam" id="PF20994">
    <property type="entry name" value="CENPU"/>
    <property type="match status" value="1"/>
</dbReference>
<organism evidence="4 5">
    <name type="scientific">Venturia effusa</name>
    <dbReference type="NCBI Taxonomy" id="50376"/>
    <lineage>
        <taxon>Eukaryota</taxon>
        <taxon>Fungi</taxon>
        <taxon>Dikarya</taxon>
        <taxon>Ascomycota</taxon>
        <taxon>Pezizomycotina</taxon>
        <taxon>Dothideomycetes</taxon>
        <taxon>Pleosporomycetidae</taxon>
        <taxon>Venturiales</taxon>
        <taxon>Venturiaceae</taxon>
        <taxon>Venturia</taxon>
    </lineage>
</organism>